<dbReference type="SUPFAM" id="SSF56281">
    <property type="entry name" value="Metallo-hydrolase/oxidoreductase"/>
    <property type="match status" value="1"/>
</dbReference>
<gene>
    <name evidence="4" type="ORF">ACFQ0V_03235</name>
</gene>
<dbReference type="Proteomes" id="UP001596976">
    <property type="component" value="Unassembled WGS sequence"/>
</dbReference>
<sequence length="318" mass="35672">MRKRRWFVFTLLVALFALVACSNNEQKEVKEDEKAEDTPAVEEKVSEAAEGYTETKGQSVTYYTMDPDDVFGSTATIIEKDGKGILVDTQFSKEDAAHILKVAEEKGVEIETIYISYSDPDFYFGTNEIVKKFPDAKVVATPATIEHIQNTYEAKLAVWADTLKDGAPDEIVIPEVVEDAIVLGDTTFTIFGDDLEKQTLYNEADDLFLGGILVSTGSHLFMADTKTIESQQQWVKDLEQLEQANPKVVIPGHFEKGNAFQPDNITFTKEYIQAFIQAEQETETSAELVEKMKEAYPDLEEGNLEMSAQVVKGEMEWE</sequence>
<evidence type="ECO:0000256" key="1">
    <source>
        <dbReference type="SAM" id="MobiDB-lite"/>
    </source>
</evidence>
<feature type="domain" description="Metallo-beta-lactamase" evidence="3">
    <location>
        <begin position="72"/>
        <end position="253"/>
    </location>
</feature>
<dbReference type="SMART" id="SM00849">
    <property type="entry name" value="Lactamase_B"/>
    <property type="match status" value="1"/>
</dbReference>
<dbReference type="EMBL" id="JBHTJF010000014">
    <property type="protein sequence ID" value="MFD0942782.1"/>
    <property type="molecule type" value="Genomic_DNA"/>
</dbReference>
<dbReference type="PANTHER" id="PTHR42951:SF14">
    <property type="entry name" value="METALLO-BETA-LACTAMASE SUPERFAMILY PROTEIN"/>
    <property type="match status" value="1"/>
</dbReference>
<feature type="signal peptide" evidence="2">
    <location>
        <begin position="1"/>
        <end position="22"/>
    </location>
</feature>
<dbReference type="InterPro" id="IPR001279">
    <property type="entry name" value="Metallo-B-lactamas"/>
</dbReference>
<evidence type="ECO:0000256" key="2">
    <source>
        <dbReference type="SAM" id="SignalP"/>
    </source>
</evidence>
<accession>A0ABW3GVR7</accession>
<keyword evidence="2" id="KW-0732">Signal</keyword>
<dbReference type="RefSeq" id="WP_381009602.1">
    <property type="nucleotide sequence ID" value="NZ_JBHTJF010000014.1"/>
</dbReference>
<protein>
    <submittedName>
        <fullName evidence="4">MBL fold metallo-hydrolase</fullName>
    </submittedName>
</protein>
<organism evidence="4 5">
    <name type="scientific">Savagea faecisuis</name>
    <dbReference type="NCBI Taxonomy" id="1274803"/>
    <lineage>
        <taxon>Bacteria</taxon>
        <taxon>Bacillati</taxon>
        <taxon>Bacillota</taxon>
        <taxon>Bacilli</taxon>
        <taxon>Bacillales</taxon>
        <taxon>Caryophanaceae</taxon>
        <taxon>Savagea</taxon>
    </lineage>
</organism>
<comment type="caution">
    <text evidence="4">The sequence shown here is derived from an EMBL/GenBank/DDBJ whole genome shotgun (WGS) entry which is preliminary data.</text>
</comment>
<evidence type="ECO:0000313" key="4">
    <source>
        <dbReference type="EMBL" id="MFD0942782.1"/>
    </source>
</evidence>
<evidence type="ECO:0000259" key="3">
    <source>
        <dbReference type="SMART" id="SM00849"/>
    </source>
</evidence>
<dbReference type="PROSITE" id="PS51257">
    <property type="entry name" value="PROKAR_LIPOPROTEIN"/>
    <property type="match status" value="1"/>
</dbReference>
<feature type="compositionally biased region" description="Basic and acidic residues" evidence="1">
    <location>
        <begin position="27"/>
        <end position="47"/>
    </location>
</feature>
<evidence type="ECO:0000313" key="5">
    <source>
        <dbReference type="Proteomes" id="UP001596976"/>
    </source>
</evidence>
<dbReference type="Pfam" id="PF00753">
    <property type="entry name" value="Lactamase_B"/>
    <property type="match status" value="1"/>
</dbReference>
<name>A0ABW3GVR7_9BACL</name>
<feature type="region of interest" description="Disordered" evidence="1">
    <location>
        <begin position="27"/>
        <end position="49"/>
    </location>
</feature>
<reference evidence="5" key="1">
    <citation type="journal article" date="2019" name="Int. J. Syst. Evol. Microbiol.">
        <title>The Global Catalogue of Microorganisms (GCM) 10K type strain sequencing project: providing services to taxonomists for standard genome sequencing and annotation.</title>
        <authorList>
            <consortium name="The Broad Institute Genomics Platform"/>
            <consortium name="The Broad Institute Genome Sequencing Center for Infectious Disease"/>
            <person name="Wu L."/>
            <person name="Ma J."/>
        </authorList>
    </citation>
    <scope>NUCLEOTIDE SEQUENCE [LARGE SCALE GENOMIC DNA]</scope>
    <source>
        <strain evidence="5">CCUG 63563</strain>
    </source>
</reference>
<proteinExistence type="predicted"/>
<dbReference type="InterPro" id="IPR050855">
    <property type="entry name" value="NDM-1-like"/>
</dbReference>
<dbReference type="Gene3D" id="3.60.15.10">
    <property type="entry name" value="Ribonuclease Z/Hydroxyacylglutathione hydrolase-like"/>
    <property type="match status" value="1"/>
</dbReference>
<dbReference type="PANTHER" id="PTHR42951">
    <property type="entry name" value="METALLO-BETA-LACTAMASE DOMAIN-CONTAINING"/>
    <property type="match status" value="1"/>
</dbReference>
<keyword evidence="5" id="KW-1185">Reference proteome</keyword>
<dbReference type="InterPro" id="IPR036866">
    <property type="entry name" value="RibonucZ/Hydroxyglut_hydro"/>
</dbReference>
<feature type="chain" id="PRO_5045929810" evidence="2">
    <location>
        <begin position="23"/>
        <end position="318"/>
    </location>
</feature>